<proteinExistence type="predicted"/>
<reference evidence="2 3" key="1">
    <citation type="journal article" date="2014" name="BMC Genomics">
        <title>Comparative genomics of Bradyrhizobium japonicum CPAC 15 and Bradyrhizobium diazoefficiens CPAC 7: elite model strains for understanding symbiotic performance with soybean.</title>
        <authorList>
            <person name="Siqueira A.F."/>
            <person name="Ormeno-Orrillo E."/>
            <person name="Souza R.C."/>
            <person name="Rodrigues E.P."/>
            <person name="Almeida L.G."/>
            <person name="Barcellos F.G."/>
            <person name="Batista J.S."/>
            <person name="Nakatami A.S."/>
            <person name="Martinez-Romero E."/>
            <person name="Vasconcelos A.T."/>
            <person name="Hungria M."/>
        </authorList>
    </citation>
    <scope>NUCLEOTIDE SEQUENCE [LARGE SCALE GENOMIC DNA]</scope>
    <source>
        <strain evidence="2 3">SEMIA 5080</strain>
    </source>
</reference>
<dbReference type="Proteomes" id="UP000024900">
    <property type="component" value="Unassembled WGS sequence"/>
</dbReference>
<sequence>MSRRRTSIPTIAKEVSLNIRQIHRWLSIAFTIAVIANIVAMTMQIQAVWIGFLALVPLIPLLATGLYLFALPYLDRRSGMQREARS</sequence>
<keyword evidence="1" id="KW-0472">Membrane</keyword>
<keyword evidence="1" id="KW-1133">Transmembrane helix</keyword>
<evidence type="ECO:0000256" key="1">
    <source>
        <dbReference type="SAM" id="Phobius"/>
    </source>
</evidence>
<keyword evidence="1" id="KW-0812">Transmembrane</keyword>
<evidence type="ECO:0000313" key="3">
    <source>
        <dbReference type="Proteomes" id="UP000024900"/>
    </source>
</evidence>
<name>A0A837CCW4_9BRAD</name>
<evidence type="ECO:0000313" key="2">
    <source>
        <dbReference type="EMBL" id="KGJ67164.1"/>
    </source>
</evidence>
<dbReference type="EMBL" id="ADOU02000005">
    <property type="protein sequence ID" value="KGJ67164.1"/>
    <property type="molecule type" value="Genomic_DNA"/>
</dbReference>
<comment type="caution">
    <text evidence="2">The sequence shown here is derived from an EMBL/GenBank/DDBJ whole genome shotgun (WGS) entry which is preliminary data.</text>
</comment>
<gene>
    <name evidence="2" type="ORF">BJA5080_03784</name>
</gene>
<dbReference type="AlphaFoldDB" id="A0A837CCW4"/>
<feature type="transmembrane region" description="Helical" evidence="1">
    <location>
        <begin position="49"/>
        <end position="74"/>
    </location>
</feature>
<protein>
    <submittedName>
        <fullName evidence="2">Uncharacterized protein</fullName>
    </submittedName>
</protein>
<accession>A0A837CCW4</accession>
<feature type="transmembrane region" description="Helical" evidence="1">
    <location>
        <begin position="25"/>
        <end position="43"/>
    </location>
</feature>
<organism evidence="2 3">
    <name type="scientific">Bradyrhizobium diazoefficiens SEMIA 5080</name>
    <dbReference type="NCBI Taxonomy" id="754504"/>
    <lineage>
        <taxon>Bacteria</taxon>
        <taxon>Pseudomonadati</taxon>
        <taxon>Pseudomonadota</taxon>
        <taxon>Alphaproteobacteria</taxon>
        <taxon>Hyphomicrobiales</taxon>
        <taxon>Nitrobacteraceae</taxon>
        <taxon>Bradyrhizobium</taxon>
    </lineage>
</organism>